<proteinExistence type="predicted"/>
<accession>A0A0C9U139</accession>
<organism evidence="2 3">
    <name type="scientific">Sphaerobolus stellatus (strain SS14)</name>
    <dbReference type="NCBI Taxonomy" id="990650"/>
    <lineage>
        <taxon>Eukaryota</taxon>
        <taxon>Fungi</taxon>
        <taxon>Dikarya</taxon>
        <taxon>Basidiomycota</taxon>
        <taxon>Agaricomycotina</taxon>
        <taxon>Agaricomycetes</taxon>
        <taxon>Phallomycetidae</taxon>
        <taxon>Geastrales</taxon>
        <taxon>Sphaerobolaceae</taxon>
        <taxon>Sphaerobolus</taxon>
    </lineage>
</organism>
<gene>
    <name evidence="2" type="ORF">M422DRAFT_782225</name>
</gene>
<reference evidence="2 3" key="1">
    <citation type="submission" date="2014-06" db="EMBL/GenBank/DDBJ databases">
        <title>Evolutionary Origins and Diversification of the Mycorrhizal Mutualists.</title>
        <authorList>
            <consortium name="DOE Joint Genome Institute"/>
            <consortium name="Mycorrhizal Genomics Consortium"/>
            <person name="Kohler A."/>
            <person name="Kuo A."/>
            <person name="Nagy L.G."/>
            <person name="Floudas D."/>
            <person name="Copeland A."/>
            <person name="Barry K.W."/>
            <person name="Cichocki N."/>
            <person name="Veneault-Fourrey C."/>
            <person name="LaButti K."/>
            <person name="Lindquist E.A."/>
            <person name="Lipzen A."/>
            <person name="Lundell T."/>
            <person name="Morin E."/>
            <person name="Murat C."/>
            <person name="Riley R."/>
            <person name="Ohm R."/>
            <person name="Sun H."/>
            <person name="Tunlid A."/>
            <person name="Henrissat B."/>
            <person name="Grigoriev I.V."/>
            <person name="Hibbett D.S."/>
            <person name="Martin F."/>
        </authorList>
    </citation>
    <scope>NUCLEOTIDE SEQUENCE [LARGE SCALE GENOMIC DNA]</scope>
    <source>
        <strain evidence="2 3">SS14</strain>
    </source>
</reference>
<evidence type="ECO:0000256" key="1">
    <source>
        <dbReference type="SAM" id="MobiDB-lite"/>
    </source>
</evidence>
<dbReference type="AlphaFoldDB" id="A0A0C9U139"/>
<evidence type="ECO:0000313" key="2">
    <source>
        <dbReference type="EMBL" id="KIJ36463.1"/>
    </source>
</evidence>
<protein>
    <submittedName>
        <fullName evidence="2">Uncharacterized protein</fullName>
    </submittedName>
</protein>
<dbReference type="EMBL" id="KN837178">
    <property type="protein sequence ID" value="KIJ36463.1"/>
    <property type="molecule type" value="Genomic_DNA"/>
</dbReference>
<sequence length="237" mass="26744">MLHSPHGRSTGLPSTSSGGFDRVYDIREVKKKEEEKEKEEYRSPTLGYIDEKGLSVIYSSWGVSRDEPDSRDELDIKVSEHNRISSGQGVSPALRTAQLKLGKNMASPTKGSTELVEVKINTELALEPGPKSELHNLELRFYSRDTIWDFSPKPDTDTPATATSTKATAVKYRWYLESKDTWTLYSMNQENLKYMGKYSTEKLCLVQGFKLDGVFGEVILLSTLPTSTDSRFIFLQL</sequence>
<feature type="region of interest" description="Disordered" evidence="1">
    <location>
        <begin position="1"/>
        <end position="22"/>
    </location>
</feature>
<keyword evidence="3" id="KW-1185">Reference proteome</keyword>
<dbReference type="Proteomes" id="UP000054279">
    <property type="component" value="Unassembled WGS sequence"/>
</dbReference>
<evidence type="ECO:0000313" key="3">
    <source>
        <dbReference type="Proteomes" id="UP000054279"/>
    </source>
</evidence>
<name>A0A0C9U139_SPHS4</name>
<dbReference type="HOGENOM" id="CLU_1171252_0_0_1"/>